<dbReference type="CDD" id="cd00731">
    <property type="entry name" value="CheA_reg"/>
    <property type="match status" value="1"/>
</dbReference>
<evidence type="ECO:0000259" key="17">
    <source>
        <dbReference type="PROSITE" id="PS50894"/>
    </source>
</evidence>
<accession>A0ABW8NI94</accession>
<organism evidence="18 19">
    <name type="scientific">Oceanobacter antarcticus</name>
    <dbReference type="NCBI Taxonomy" id="3133425"/>
    <lineage>
        <taxon>Bacteria</taxon>
        <taxon>Pseudomonadati</taxon>
        <taxon>Pseudomonadota</taxon>
        <taxon>Gammaproteobacteria</taxon>
        <taxon>Oceanospirillales</taxon>
        <taxon>Oceanospirillaceae</taxon>
        <taxon>Oceanobacter</taxon>
    </lineage>
</organism>
<dbReference type="SUPFAM" id="SSF50341">
    <property type="entry name" value="CheW-like"/>
    <property type="match status" value="1"/>
</dbReference>
<keyword evidence="5 12" id="KW-0597">Phosphoprotein</keyword>
<dbReference type="PANTHER" id="PTHR43395">
    <property type="entry name" value="SENSOR HISTIDINE KINASE CHEA"/>
    <property type="match status" value="1"/>
</dbReference>
<dbReference type="InterPro" id="IPR004358">
    <property type="entry name" value="Sig_transdc_His_kin-like_C"/>
</dbReference>
<feature type="compositionally biased region" description="Polar residues" evidence="14">
    <location>
        <begin position="267"/>
        <end position="277"/>
    </location>
</feature>
<dbReference type="PROSITE" id="PS50851">
    <property type="entry name" value="CHEW"/>
    <property type="match status" value="1"/>
</dbReference>
<dbReference type="InterPro" id="IPR004105">
    <property type="entry name" value="CheA-like_dim"/>
</dbReference>
<evidence type="ECO:0000256" key="13">
    <source>
        <dbReference type="SAM" id="Coils"/>
    </source>
</evidence>
<dbReference type="InterPro" id="IPR036641">
    <property type="entry name" value="HPT_dom_sf"/>
</dbReference>
<keyword evidence="7" id="KW-0547">Nucleotide-binding</keyword>
<dbReference type="CDD" id="cd00088">
    <property type="entry name" value="HPT"/>
    <property type="match status" value="1"/>
</dbReference>
<evidence type="ECO:0000256" key="9">
    <source>
        <dbReference type="ARBA" id="ARBA00022840"/>
    </source>
</evidence>
<keyword evidence="4" id="KW-0145">Chemotaxis</keyword>
<evidence type="ECO:0000256" key="11">
    <source>
        <dbReference type="ARBA" id="ARBA00035100"/>
    </source>
</evidence>
<dbReference type="InterPro" id="IPR008207">
    <property type="entry name" value="Sig_transdc_His_kin_Hpt_dom"/>
</dbReference>
<dbReference type="PRINTS" id="PR00344">
    <property type="entry name" value="BCTRLSENSOR"/>
</dbReference>
<evidence type="ECO:0000313" key="18">
    <source>
        <dbReference type="EMBL" id="MFK4752690.1"/>
    </source>
</evidence>
<feature type="region of interest" description="Disordered" evidence="14">
    <location>
        <begin position="258"/>
        <end position="288"/>
    </location>
</feature>
<dbReference type="SMART" id="SM00387">
    <property type="entry name" value="HATPase_c"/>
    <property type="match status" value="1"/>
</dbReference>
<dbReference type="Proteomes" id="UP001620597">
    <property type="component" value="Unassembled WGS sequence"/>
</dbReference>
<dbReference type="Pfam" id="PF01584">
    <property type="entry name" value="CheW"/>
    <property type="match status" value="1"/>
</dbReference>
<keyword evidence="6 18" id="KW-0808">Transferase</keyword>
<evidence type="ECO:0000256" key="12">
    <source>
        <dbReference type="PROSITE-ProRule" id="PRU00110"/>
    </source>
</evidence>
<feature type="region of interest" description="Disordered" evidence="14">
    <location>
        <begin position="324"/>
        <end position="345"/>
    </location>
</feature>
<dbReference type="InterPro" id="IPR005467">
    <property type="entry name" value="His_kinase_dom"/>
</dbReference>
<dbReference type="EMBL" id="JBBKTX010000010">
    <property type="protein sequence ID" value="MFK4752690.1"/>
    <property type="molecule type" value="Genomic_DNA"/>
</dbReference>
<sequence>MSIDLSQFHQVFFEESFEGLDIMESELLDLSPDSVDAETVNTIFRAAHSIKGGAGTFGFMSVSEFTHVVETLLDEIRSGKRALIQTHVDLFLQSVDCLRAILTSLKDKEAPEPGRSAELKTEFEAILAAQPDQVVETEVKDDDVVTPDGHGVAGVSGWRVHFVPARDMLQTGNEPFRMFRELAALVPEGQFTVVADSQAIPEFTAMNPELCYLRWTLTLAGAVAREDIETVFEWVADDCQIDYQPLAECALTDDTVEVEHSDGVQDSPPNLSPNGIQADTHHNSRHNEATGTATAVTVTDMATTADLTVVSNAVAAAVTLPTGAADKPAPVKATKTSKTAKSTDQSSIRVSIDKVDSLINMVGELVITQSMLGQLGQDFDMNRLARLQEGLSQLEQNTRELQESVMKIRMMPISFVFSRFPRLVRDLGNQLGKKVNLVMLGENTELDKTVMEKIGDPLVHLVRNSLDHGLEVTAKRLEAGKNEGGTITLNAFHQGGNIVIEVRDDGAGLDEDRILQKAKERGLVAANAELTAEEIHQLIFLPGFSTADIVSDISGRGVGMDVVRRNINELNGTIDVKSQQGKGSTFVIRLPLTLAILDGQLVEVCKQTYIFPLVSIVESIQLQKQTLNNITGSQPVMKLRDEYIPIICLDQVFNLRPPGEYPDEAMLVVVEGDNEKIGIVVDDLLGQQQVVIKSLEQNYQKVGGVSGATILGDGTVALIIDISGVGKKMDGRTSTSGAEAAA</sequence>
<comment type="function">
    <text evidence="11">Involved in the transmission of sensory signals from the chemoreceptors to the flagellar motors. CheA is autophosphorylated; it can transfer its phosphate group to either CheB or CheY.</text>
</comment>
<comment type="caution">
    <text evidence="18">The sequence shown here is derived from an EMBL/GenBank/DDBJ whole genome shotgun (WGS) entry which is preliminary data.</text>
</comment>
<evidence type="ECO:0000259" key="15">
    <source>
        <dbReference type="PROSITE" id="PS50109"/>
    </source>
</evidence>
<dbReference type="SMART" id="SM00260">
    <property type="entry name" value="CheW"/>
    <property type="match status" value="1"/>
</dbReference>
<dbReference type="Gene3D" id="1.10.287.560">
    <property type="entry name" value="Histidine kinase CheA-like, homodimeric domain"/>
    <property type="match status" value="1"/>
</dbReference>
<dbReference type="RefSeq" id="WP_416205889.1">
    <property type="nucleotide sequence ID" value="NZ_JBBKTX010000010.1"/>
</dbReference>
<evidence type="ECO:0000256" key="6">
    <source>
        <dbReference type="ARBA" id="ARBA00022679"/>
    </source>
</evidence>
<name>A0ABW8NI94_9GAMM</name>
<dbReference type="InterPro" id="IPR003594">
    <property type="entry name" value="HATPase_dom"/>
</dbReference>
<feature type="compositionally biased region" description="Basic and acidic residues" evidence="14">
    <location>
        <begin position="279"/>
        <end position="288"/>
    </location>
</feature>
<evidence type="ECO:0000256" key="1">
    <source>
        <dbReference type="ARBA" id="ARBA00000085"/>
    </source>
</evidence>
<dbReference type="Gene3D" id="1.20.120.160">
    <property type="entry name" value="HPT domain"/>
    <property type="match status" value="1"/>
</dbReference>
<keyword evidence="8" id="KW-0418">Kinase</keyword>
<dbReference type="InterPro" id="IPR036061">
    <property type="entry name" value="CheW-like_dom_sf"/>
</dbReference>
<evidence type="ECO:0000256" key="4">
    <source>
        <dbReference type="ARBA" id="ARBA00022500"/>
    </source>
</evidence>
<evidence type="ECO:0000256" key="10">
    <source>
        <dbReference type="ARBA" id="ARBA00023012"/>
    </source>
</evidence>
<dbReference type="SUPFAM" id="SSF47226">
    <property type="entry name" value="Histidine-containing phosphotransfer domain, HPT domain"/>
    <property type="match status" value="1"/>
</dbReference>
<dbReference type="GO" id="GO:0004673">
    <property type="term" value="F:protein histidine kinase activity"/>
    <property type="evidence" value="ECO:0007669"/>
    <property type="project" value="UniProtKB-EC"/>
</dbReference>
<dbReference type="PROSITE" id="PS50109">
    <property type="entry name" value="HIS_KIN"/>
    <property type="match status" value="1"/>
</dbReference>
<evidence type="ECO:0000256" key="7">
    <source>
        <dbReference type="ARBA" id="ARBA00022741"/>
    </source>
</evidence>
<evidence type="ECO:0000256" key="8">
    <source>
        <dbReference type="ARBA" id="ARBA00022777"/>
    </source>
</evidence>
<keyword evidence="19" id="KW-1185">Reference proteome</keyword>
<protein>
    <recommendedName>
        <fullName evidence="3">Chemotaxis protein CheA</fullName>
        <ecNumber evidence="2">2.7.13.3</ecNumber>
    </recommendedName>
</protein>
<feature type="domain" description="HPt" evidence="17">
    <location>
        <begin position="1"/>
        <end position="105"/>
    </location>
</feature>
<dbReference type="InterPro" id="IPR051315">
    <property type="entry name" value="Bact_Chemotaxis_CheA"/>
</dbReference>
<keyword evidence="9" id="KW-0067">ATP-binding</keyword>
<gene>
    <name evidence="18" type="ORF">WG929_09760</name>
</gene>
<dbReference type="SMART" id="SM01231">
    <property type="entry name" value="H-kinase_dim"/>
    <property type="match status" value="1"/>
</dbReference>
<dbReference type="Gene3D" id="2.30.30.40">
    <property type="entry name" value="SH3 Domains"/>
    <property type="match status" value="1"/>
</dbReference>
<dbReference type="SMART" id="SM00073">
    <property type="entry name" value="HPT"/>
    <property type="match status" value="1"/>
</dbReference>
<dbReference type="InterPro" id="IPR036097">
    <property type="entry name" value="HisK_dim/P_sf"/>
</dbReference>
<dbReference type="Pfam" id="PF01627">
    <property type="entry name" value="Hpt"/>
    <property type="match status" value="1"/>
</dbReference>
<dbReference type="CDD" id="cd16916">
    <property type="entry name" value="HATPase_CheA-like"/>
    <property type="match status" value="1"/>
</dbReference>
<keyword evidence="10" id="KW-0902">Two-component regulatory system</keyword>
<dbReference type="PROSITE" id="PS50894">
    <property type="entry name" value="HPT"/>
    <property type="match status" value="1"/>
</dbReference>
<dbReference type="Pfam" id="PF02895">
    <property type="entry name" value="H-kinase_dim"/>
    <property type="match status" value="1"/>
</dbReference>
<evidence type="ECO:0000313" key="19">
    <source>
        <dbReference type="Proteomes" id="UP001620597"/>
    </source>
</evidence>
<feature type="domain" description="Histidine kinase" evidence="15">
    <location>
        <begin position="380"/>
        <end position="594"/>
    </location>
</feature>
<comment type="catalytic activity">
    <reaction evidence="1">
        <text>ATP + protein L-histidine = ADP + protein N-phospho-L-histidine.</text>
        <dbReference type="EC" id="2.7.13.3"/>
    </reaction>
</comment>
<dbReference type="Gene3D" id="3.30.565.10">
    <property type="entry name" value="Histidine kinase-like ATPase, C-terminal domain"/>
    <property type="match status" value="1"/>
</dbReference>
<dbReference type="InterPro" id="IPR037006">
    <property type="entry name" value="CheA-like_homodim_sf"/>
</dbReference>
<feature type="domain" description="CheW-like" evidence="16">
    <location>
        <begin position="596"/>
        <end position="731"/>
    </location>
</feature>
<dbReference type="SUPFAM" id="SSF55874">
    <property type="entry name" value="ATPase domain of HSP90 chaperone/DNA topoisomerase II/histidine kinase"/>
    <property type="match status" value="1"/>
</dbReference>
<dbReference type="PANTHER" id="PTHR43395:SF10">
    <property type="entry name" value="CHEMOTAXIS PROTEIN CHEA"/>
    <property type="match status" value="1"/>
</dbReference>
<proteinExistence type="predicted"/>
<evidence type="ECO:0000256" key="2">
    <source>
        <dbReference type="ARBA" id="ARBA00012438"/>
    </source>
</evidence>
<evidence type="ECO:0000259" key="16">
    <source>
        <dbReference type="PROSITE" id="PS50851"/>
    </source>
</evidence>
<dbReference type="InterPro" id="IPR036890">
    <property type="entry name" value="HATPase_C_sf"/>
</dbReference>
<feature type="compositionally biased region" description="Low complexity" evidence="14">
    <location>
        <begin position="332"/>
        <end position="343"/>
    </location>
</feature>
<keyword evidence="13" id="KW-0175">Coiled coil</keyword>
<dbReference type="Pfam" id="PF02518">
    <property type="entry name" value="HATPase_c"/>
    <property type="match status" value="1"/>
</dbReference>
<evidence type="ECO:0000256" key="14">
    <source>
        <dbReference type="SAM" id="MobiDB-lite"/>
    </source>
</evidence>
<evidence type="ECO:0000256" key="5">
    <source>
        <dbReference type="ARBA" id="ARBA00022553"/>
    </source>
</evidence>
<feature type="modified residue" description="Phosphohistidine" evidence="12">
    <location>
        <position position="48"/>
    </location>
</feature>
<evidence type="ECO:0000256" key="3">
    <source>
        <dbReference type="ARBA" id="ARBA00021495"/>
    </source>
</evidence>
<reference evidence="18 19" key="1">
    <citation type="submission" date="2024-03" db="EMBL/GenBank/DDBJ databases">
        <title>High-quality draft genome sequence of Oceanobacter sp. wDCs-4.</title>
        <authorList>
            <person name="Dong C."/>
        </authorList>
    </citation>
    <scope>NUCLEOTIDE SEQUENCE [LARGE SCALE GENOMIC DNA]</scope>
    <source>
        <strain evidence="19">wDCs-4</strain>
    </source>
</reference>
<feature type="coiled-coil region" evidence="13">
    <location>
        <begin position="384"/>
        <end position="411"/>
    </location>
</feature>
<dbReference type="SUPFAM" id="SSF47384">
    <property type="entry name" value="Homodimeric domain of signal transducing histidine kinase"/>
    <property type="match status" value="1"/>
</dbReference>
<dbReference type="EC" id="2.7.13.3" evidence="2"/>
<dbReference type="InterPro" id="IPR002545">
    <property type="entry name" value="CheW-lke_dom"/>
</dbReference>